<dbReference type="GO" id="GO:0008270">
    <property type="term" value="F:zinc ion binding"/>
    <property type="evidence" value="ECO:0007669"/>
    <property type="project" value="InterPro"/>
</dbReference>
<dbReference type="InterPro" id="IPR003726">
    <property type="entry name" value="HCY_dom"/>
</dbReference>
<dbReference type="Proteomes" id="UP001362899">
    <property type="component" value="Unassembled WGS sequence"/>
</dbReference>
<name>A0AAV5RIJ6_STABA</name>
<dbReference type="GO" id="GO:0033528">
    <property type="term" value="P:S-methylmethionine cycle"/>
    <property type="evidence" value="ECO:0007669"/>
    <property type="project" value="TreeGrafter"/>
</dbReference>
<dbReference type="NCBIfam" id="NF007020">
    <property type="entry name" value="PRK09485.1"/>
    <property type="match status" value="1"/>
</dbReference>
<comment type="caution">
    <text evidence="8">The sequence shown here is derived from an EMBL/GenBank/DDBJ whole genome shotgun (WGS) entry which is preliminary data.</text>
</comment>
<dbReference type="Gene3D" id="3.20.20.330">
    <property type="entry name" value="Homocysteine-binding-like domain"/>
    <property type="match status" value="1"/>
</dbReference>
<evidence type="ECO:0000256" key="5">
    <source>
        <dbReference type="PIRSR" id="PIRSR037505-2"/>
    </source>
</evidence>
<keyword evidence="2 6" id="KW-0808">Transferase</keyword>
<dbReference type="Pfam" id="PF02574">
    <property type="entry name" value="S-methyl_trans"/>
    <property type="match status" value="1"/>
</dbReference>
<dbReference type="SUPFAM" id="SSF82282">
    <property type="entry name" value="Homocysteine S-methyltransferase"/>
    <property type="match status" value="1"/>
</dbReference>
<keyword evidence="4 5" id="KW-0862">Zinc</keyword>
<feature type="binding site" evidence="6">
    <location>
        <position position="285"/>
    </location>
    <ligand>
        <name>Zn(2+)</name>
        <dbReference type="ChEBI" id="CHEBI:29105"/>
    </ligand>
</feature>
<dbReference type="InterPro" id="IPR036589">
    <property type="entry name" value="HCY_dom_sf"/>
</dbReference>
<feature type="domain" description="Hcy-binding" evidence="7">
    <location>
        <begin position="1"/>
        <end position="299"/>
    </location>
</feature>
<keyword evidence="3 5" id="KW-0479">Metal-binding</keyword>
<gene>
    <name evidence="8" type="ORF">DASB73_019900</name>
</gene>
<sequence length="308" mass="34125">MTESKVLVLDGAAGSYLEAMNVPLHPKLWSSGALMNKEGQMAIRDLHRAYLDAGADVITSVTYQASVAGFQEAGLSEKDSYNLIKLGISLAQEEAKLYGPDKLVAAGFGPYGAYLCEGQEYTGDYKAIHKSTLRDFWLPRINAALEKRPDYILFETIPNLDELEVIVNDLTPLCKAQGIPVWVSLSIKIEEGDVKLADGTDLHELTDMVDRISLIGANCFDAHRINLILGKFQQLKMPLIFYPNHGEVYDGITKTWTRSDTVECFNSDMIRNMIECGTLVIGGCCNTTPDTIRIINKAVQEQKEKNVK</sequence>
<dbReference type="GO" id="GO:0008898">
    <property type="term" value="F:S-adenosylmethionine-homocysteine S-methyltransferase activity"/>
    <property type="evidence" value="ECO:0007669"/>
    <property type="project" value="TreeGrafter"/>
</dbReference>
<evidence type="ECO:0000256" key="2">
    <source>
        <dbReference type="ARBA" id="ARBA00022679"/>
    </source>
</evidence>
<dbReference type="PANTHER" id="PTHR46015">
    <property type="entry name" value="ZGC:172121"/>
    <property type="match status" value="1"/>
</dbReference>
<organism evidence="8 9">
    <name type="scientific">Starmerella bacillaris</name>
    <name type="common">Yeast</name>
    <name type="synonym">Candida zemplinina</name>
    <dbReference type="NCBI Taxonomy" id="1247836"/>
    <lineage>
        <taxon>Eukaryota</taxon>
        <taxon>Fungi</taxon>
        <taxon>Dikarya</taxon>
        <taxon>Ascomycota</taxon>
        <taxon>Saccharomycotina</taxon>
        <taxon>Dipodascomycetes</taxon>
        <taxon>Dipodascales</taxon>
        <taxon>Trichomonascaceae</taxon>
        <taxon>Starmerella</taxon>
    </lineage>
</organism>
<dbReference type="PROSITE" id="PS50970">
    <property type="entry name" value="HCY"/>
    <property type="match status" value="1"/>
</dbReference>
<dbReference type="InterPro" id="IPR051486">
    <property type="entry name" value="Hcy_S-methyltransferase"/>
</dbReference>
<accession>A0AAV5RIJ6</accession>
<evidence type="ECO:0000259" key="7">
    <source>
        <dbReference type="PROSITE" id="PS50970"/>
    </source>
</evidence>
<proteinExistence type="predicted"/>
<evidence type="ECO:0000256" key="6">
    <source>
        <dbReference type="PROSITE-ProRule" id="PRU00333"/>
    </source>
</evidence>
<protein>
    <submittedName>
        <fullName evidence="8">S-adenosylmethionine-homocysteine S-methyltransferase</fullName>
    </submittedName>
</protein>
<keyword evidence="9" id="KW-1185">Reference proteome</keyword>
<evidence type="ECO:0000313" key="9">
    <source>
        <dbReference type="Proteomes" id="UP001362899"/>
    </source>
</evidence>
<reference evidence="8 9" key="1">
    <citation type="journal article" date="2023" name="Elife">
        <title>Identification of key yeast species and microbe-microbe interactions impacting larval growth of Drosophila in the wild.</title>
        <authorList>
            <person name="Mure A."/>
            <person name="Sugiura Y."/>
            <person name="Maeda R."/>
            <person name="Honda K."/>
            <person name="Sakurai N."/>
            <person name="Takahashi Y."/>
            <person name="Watada M."/>
            <person name="Katoh T."/>
            <person name="Gotoh A."/>
            <person name="Gotoh Y."/>
            <person name="Taniguchi I."/>
            <person name="Nakamura K."/>
            <person name="Hayashi T."/>
            <person name="Katayama T."/>
            <person name="Uemura T."/>
            <person name="Hattori Y."/>
        </authorList>
    </citation>
    <scope>NUCLEOTIDE SEQUENCE [LARGE SCALE GENOMIC DNA]</scope>
    <source>
        <strain evidence="8 9">SB-73</strain>
    </source>
</reference>
<feature type="binding site" evidence="6">
    <location>
        <position position="284"/>
    </location>
    <ligand>
        <name>Zn(2+)</name>
        <dbReference type="ChEBI" id="CHEBI:29105"/>
    </ligand>
</feature>
<dbReference type="GO" id="GO:0009086">
    <property type="term" value="P:methionine biosynthetic process"/>
    <property type="evidence" value="ECO:0007669"/>
    <property type="project" value="InterPro"/>
</dbReference>
<dbReference type="EMBL" id="BTGC01000003">
    <property type="protein sequence ID" value="GMM51032.1"/>
    <property type="molecule type" value="Genomic_DNA"/>
</dbReference>
<evidence type="ECO:0000256" key="3">
    <source>
        <dbReference type="ARBA" id="ARBA00022723"/>
    </source>
</evidence>
<dbReference type="PIRSF" id="PIRSF037505">
    <property type="entry name" value="Betaine_HMT"/>
    <property type="match status" value="1"/>
</dbReference>
<evidence type="ECO:0000313" key="8">
    <source>
        <dbReference type="EMBL" id="GMM51032.1"/>
    </source>
</evidence>
<evidence type="ECO:0000256" key="1">
    <source>
        <dbReference type="ARBA" id="ARBA00022603"/>
    </source>
</evidence>
<dbReference type="AlphaFoldDB" id="A0AAV5RIJ6"/>
<keyword evidence="1 6" id="KW-0489">Methyltransferase</keyword>
<comment type="cofactor">
    <cofactor evidence="5">
        <name>Zn(2+)</name>
        <dbReference type="ChEBI" id="CHEBI:29105"/>
    </cofactor>
    <text evidence="5">Binds 1 zinc ion per subunit.</text>
</comment>
<dbReference type="GO" id="GO:0032259">
    <property type="term" value="P:methylation"/>
    <property type="evidence" value="ECO:0007669"/>
    <property type="project" value="UniProtKB-KW"/>
</dbReference>
<feature type="binding site" evidence="5 6">
    <location>
        <position position="219"/>
    </location>
    <ligand>
        <name>Zn(2+)</name>
        <dbReference type="ChEBI" id="CHEBI:29105"/>
    </ligand>
</feature>
<dbReference type="PANTHER" id="PTHR46015:SF1">
    <property type="entry name" value="HOMOCYSTEINE S-METHYLTRANSFERASE-LIKE ISOFORM 1"/>
    <property type="match status" value="1"/>
</dbReference>
<evidence type="ECO:0000256" key="4">
    <source>
        <dbReference type="ARBA" id="ARBA00022833"/>
    </source>
</evidence>
<dbReference type="InterPro" id="IPR017226">
    <property type="entry name" value="BHMT-like"/>
</dbReference>